<feature type="transmembrane region" description="Helical" evidence="8">
    <location>
        <begin position="368"/>
        <end position="387"/>
    </location>
</feature>
<evidence type="ECO:0000313" key="9">
    <source>
        <dbReference type="EMBL" id="KAI3437574.1"/>
    </source>
</evidence>
<dbReference type="SUPFAM" id="SSF103473">
    <property type="entry name" value="MFS general substrate transporter"/>
    <property type="match status" value="1"/>
</dbReference>
<gene>
    <name evidence="9" type="ORF">D9Q98_000027</name>
</gene>
<keyword evidence="4 8" id="KW-0812">Transmembrane</keyword>
<evidence type="ECO:0000256" key="4">
    <source>
        <dbReference type="ARBA" id="ARBA00022692"/>
    </source>
</evidence>
<feature type="region of interest" description="Disordered" evidence="7">
    <location>
        <begin position="8"/>
        <end position="30"/>
    </location>
</feature>
<evidence type="ECO:0000256" key="3">
    <source>
        <dbReference type="ARBA" id="ARBA00022448"/>
    </source>
</evidence>
<dbReference type="InterPro" id="IPR036259">
    <property type="entry name" value="MFS_trans_sf"/>
</dbReference>
<comment type="caution">
    <text evidence="9">The sequence shown here is derived from an EMBL/GenBank/DDBJ whole genome shotgun (WGS) entry which is preliminary data.</text>
</comment>
<keyword evidence="3" id="KW-0813">Transport</keyword>
<evidence type="ECO:0000256" key="6">
    <source>
        <dbReference type="ARBA" id="ARBA00023136"/>
    </source>
</evidence>
<evidence type="ECO:0000256" key="2">
    <source>
        <dbReference type="ARBA" id="ARBA00007015"/>
    </source>
</evidence>
<dbReference type="PANTHER" id="PTHR31585">
    <property type="entry name" value="FOLATE-BIOPTERIN TRANSPORTER 1, CHLOROPLASTIC"/>
    <property type="match status" value="1"/>
</dbReference>
<feature type="transmembrane region" description="Helical" evidence="8">
    <location>
        <begin position="239"/>
        <end position="258"/>
    </location>
</feature>
<dbReference type="EMBL" id="SIDB01000001">
    <property type="protein sequence ID" value="KAI3437574.1"/>
    <property type="molecule type" value="Genomic_DNA"/>
</dbReference>
<evidence type="ECO:0000313" key="10">
    <source>
        <dbReference type="Proteomes" id="UP001055712"/>
    </source>
</evidence>
<accession>A0A9D4Z163</accession>
<dbReference type="Pfam" id="PF03092">
    <property type="entry name" value="BT1"/>
    <property type="match status" value="1"/>
</dbReference>
<sequence>MISGIAAAGQHQQLAGKSRTGDLQRTEREQRPLRVVDERGLLGKGLDEAGRPVGLAAAAAQRQQQPWWRQRPEPELVAIALVYLVQGLLGLSRLAVFVFLKDTLGLAPATVALITSSGYAPWMIKPLYGFLSDAVPLFGYRRCSYLAVCGLLGAASWGGMALVASSPTAVICLLLLGSASTACADVVADSVVVELVQRPGSTVARAGSLQSLCWASASAGGIASAYFSGSLVGDFGPRTVFALTAFFPLLVTAAAIAIPEERIKPQPRGVMAADLGSAGSAVSSGGGTLGSGSGSGSGSRSPSPGALLPRPAGLGAAFKQQAVLLWGTARQPAILLPAAFVFIWQATPNADTAMLFFETNKLGFTPEVLGQIRLVGALASLGGVGLYNFKLKHTPLRKILFWTAIAGTVLGLTQLLLVTGMNRQLGLSDELFALADTALLTVLAQVAFMPLLVLAARICPPGVEATLFATLMSILNGGSFVGSALGSALTAVLGVTGENFDNLALLVTICTLCGLAPLPLLRMLPADVDDEREEEEEQRKES</sequence>
<proteinExistence type="inferred from homology"/>
<evidence type="ECO:0000256" key="5">
    <source>
        <dbReference type="ARBA" id="ARBA00022989"/>
    </source>
</evidence>
<name>A0A9D4Z163_CHLVU</name>
<feature type="transmembrane region" description="Helical" evidence="8">
    <location>
        <begin position="76"/>
        <end position="100"/>
    </location>
</feature>
<dbReference type="AlphaFoldDB" id="A0A9D4Z163"/>
<feature type="transmembrane region" description="Helical" evidence="8">
    <location>
        <begin position="467"/>
        <end position="491"/>
    </location>
</feature>
<feature type="transmembrane region" description="Helical" evidence="8">
    <location>
        <begin position="145"/>
        <end position="162"/>
    </location>
</feature>
<comment type="subcellular location">
    <subcellularLocation>
        <location evidence="1">Membrane</location>
        <topology evidence="1">Multi-pass membrane protein</topology>
    </subcellularLocation>
</comment>
<dbReference type="OrthoDB" id="754047at2759"/>
<feature type="compositionally biased region" description="Basic and acidic residues" evidence="7">
    <location>
        <begin position="19"/>
        <end position="30"/>
    </location>
</feature>
<evidence type="ECO:0008006" key="11">
    <source>
        <dbReference type="Google" id="ProtNLM"/>
    </source>
</evidence>
<feature type="transmembrane region" description="Helical" evidence="8">
    <location>
        <begin position="503"/>
        <end position="521"/>
    </location>
</feature>
<dbReference type="InterPro" id="IPR004324">
    <property type="entry name" value="FBT"/>
</dbReference>
<keyword evidence="5 8" id="KW-1133">Transmembrane helix</keyword>
<feature type="transmembrane region" description="Helical" evidence="8">
    <location>
        <begin position="106"/>
        <end position="124"/>
    </location>
</feature>
<dbReference type="Gene3D" id="1.20.1250.20">
    <property type="entry name" value="MFS general substrate transporter like domains"/>
    <property type="match status" value="1"/>
</dbReference>
<dbReference type="PANTHER" id="PTHR31585:SF0">
    <property type="entry name" value="FOLATE-BIOPTERIN TRANSPORTER 1, CHLOROPLASTIC"/>
    <property type="match status" value="1"/>
</dbReference>
<reference evidence="9" key="2">
    <citation type="submission" date="2020-11" db="EMBL/GenBank/DDBJ databases">
        <authorList>
            <person name="Cecchin M."/>
            <person name="Marcolungo L."/>
            <person name="Rossato M."/>
            <person name="Girolomoni L."/>
            <person name="Cosentino E."/>
            <person name="Cuine S."/>
            <person name="Li-Beisson Y."/>
            <person name="Delledonne M."/>
            <person name="Ballottari M."/>
        </authorList>
    </citation>
    <scope>NUCLEOTIDE SEQUENCE</scope>
    <source>
        <strain evidence="9">211/11P</strain>
        <tissue evidence="9">Whole cell</tissue>
    </source>
</reference>
<evidence type="ECO:0000256" key="1">
    <source>
        <dbReference type="ARBA" id="ARBA00004141"/>
    </source>
</evidence>
<protein>
    <recommendedName>
        <fullName evidence="11">Biopterin transport-related protein BT1</fullName>
    </recommendedName>
</protein>
<evidence type="ECO:0000256" key="7">
    <source>
        <dbReference type="SAM" id="MobiDB-lite"/>
    </source>
</evidence>
<dbReference type="CDD" id="cd17484">
    <property type="entry name" value="MFS_FBT"/>
    <property type="match status" value="1"/>
</dbReference>
<organism evidence="9 10">
    <name type="scientific">Chlorella vulgaris</name>
    <name type="common">Green alga</name>
    <dbReference type="NCBI Taxonomy" id="3077"/>
    <lineage>
        <taxon>Eukaryota</taxon>
        <taxon>Viridiplantae</taxon>
        <taxon>Chlorophyta</taxon>
        <taxon>core chlorophytes</taxon>
        <taxon>Trebouxiophyceae</taxon>
        <taxon>Chlorellales</taxon>
        <taxon>Chlorellaceae</taxon>
        <taxon>Chlorella clade</taxon>
        <taxon>Chlorella</taxon>
    </lineage>
</organism>
<evidence type="ECO:0000256" key="8">
    <source>
        <dbReference type="SAM" id="Phobius"/>
    </source>
</evidence>
<dbReference type="NCBIfam" id="TIGR00788">
    <property type="entry name" value="fbt"/>
    <property type="match status" value="1"/>
</dbReference>
<feature type="transmembrane region" description="Helical" evidence="8">
    <location>
        <begin position="431"/>
        <end position="455"/>
    </location>
</feature>
<feature type="compositionally biased region" description="Gly residues" evidence="7">
    <location>
        <begin position="284"/>
        <end position="297"/>
    </location>
</feature>
<dbReference type="Proteomes" id="UP001055712">
    <property type="component" value="Unassembled WGS sequence"/>
</dbReference>
<reference evidence="9" key="1">
    <citation type="journal article" date="2019" name="Plant J.">
        <title>Chlorella vulgaris genome assembly and annotation reveals the molecular basis for metabolic acclimation to high light conditions.</title>
        <authorList>
            <person name="Cecchin M."/>
            <person name="Marcolungo L."/>
            <person name="Rossato M."/>
            <person name="Girolomoni L."/>
            <person name="Cosentino E."/>
            <person name="Cuine S."/>
            <person name="Li-Beisson Y."/>
            <person name="Delledonne M."/>
            <person name="Ballottari M."/>
        </authorList>
    </citation>
    <scope>NUCLEOTIDE SEQUENCE</scope>
    <source>
        <strain evidence="9">211/11P</strain>
    </source>
</reference>
<feature type="region of interest" description="Disordered" evidence="7">
    <location>
        <begin position="282"/>
        <end position="304"/>
    </location>
</feature>
<dbReference type="GO" id="GO:0016020">
    <property type="term" value="C:membrane"/>
    <property type="evidence" value="ECO:0007669"/>
    <property type="project" value="UniProtKB-SubCell"/>
</dbReference>
<feature type="transmembrane region" description="Helical" evidence="8">
    <location>
        <begin position="399"/>
        <end position="419"/>
    </location>
</feature>
<dbReference type="InterPro" id="IPR039309">
    <property type="entry name" value="BT1"/>
</dbReference>
<keyword evidence="10" id="KW-1185">Reference proteome</keyword>
<keyword evidence="6 8" id="KW-0472">Membrane</keyword>
<comment type="similarity">
    <text evidence="2">Belongs to the major facilitator superfamily. Folate-biopterin transporter (TC 2.A.71) family.</text>
</comment>